<dbReference type="AlphaFoldDB" id="A0A0F3GHF5"/>
<reference evidence="1 2" key="1">
    <citation type="submission" date="2015-02" db="EMBL/GenBank/DDBJ databases">
        <title>Single-cell genomics of uncultivated deep-branching MTB reveals a conserved set of magnetosome genes.</title>
        <authorList>
            <person name="Kolinko S."/>
            <person name="Richter M."/>
            <person name="Glockner F.O."/>
            <person name="Brachmann A."/>
            <person name="Schuler D."/>
        </authorList>
    </citation>
    <scope>NUCLEOTIDE SEQUENCE [LARGE SCALE GENOMIC DNA]</scope>
    <source>
        <strain evidence="1">TM-1</strain>
    </source>
</reference>
<dbReference type="Proteomes" id="UP000033423">
    <property type="component" value="Unassembled WGS sequence"/>
</dbReference>
<comment type="caution">
    <text evidence="1">The sequence shown here is derived from an EMBL/GenBank/DDBJ whole genome shotgun (WGS) entry which is preliminary data.</text>
</comment>
<dbReference type="EMBL" id="LACI01002732">
    <property type="protein sequence ID" value="KJU81370.1"/>
    <property type="molecule type" value="Genomic_DNA"/>
</dbReference>
<name>A0A0F3GHF5_9BACT</name>
<organism evidence="1 2">
    <name type="scientific">Candidatus Magnetobacterium bavaricum</name>
    <dbReference type="NCBI Taxonomy" id="29290"/>
    <lineage>
        <taxon>Bacteria</taxon>
        <taxon>Pseudomonadati</taxon>
        <taxon>Nitrospirota</taxon>
        <taxon>Thermodesulfovibrionia</taxon>
        <taxon>Thermodesulfovibrionales</taxon>
        <taxon>Candidatus Magnetobacteriaceae</taxon>
        <taxon>Candidatus Magnetobacterium</taxon>
    </lineage>
</organism>
<protein>
    <submittedName>
        <fullName evidence="1">MarR family transcriptional regulator</fullName>
    </submittedName>
</protein>
<evidence type="ECO:0000313" key="2">
    <source>
        <dbReference type="Proteomes" id="UP000033423"/>
    </source>
</evidence>
<proteinExistence type="predicted"/>
<gene>
    <name evidence="1" type="ORF">MBAV_006503</name>
</gene>
<sequence length="202" mass="23255">MTSKIKYVIVHCMNGSISLKLFDEIEREPDISQGVLAVRLGIALCRVNAYVKRFYHKGYIEVKPLPRNSIWYIITPECFLEKAKLTYDYISHSITYFKEIRYKIEHTYSVMIEAGVIKTLLWGDGEIAELYYISSHGLPIKIVGVVSDSAVEQGFFGHSVHSMEDLNLIIFDAILVTSIEDKVMNTIKHVFVNKKHIVYYLL</sequence>
<accession>A0A0F3GHF5</accession>
<dbReference type="Pfam" id="PF13412">
    <property type="entry name" value="HTH_24"/>
    <property type="match status" value="1"/>
</dbReference>
<dbReference type="Gene3D" id="3.40.50.720">
    <property type="entry name" value="NAD(P)-binding Rossmann-like Domain"/>
    <property type="match status" value="1"/>
</dbReference>
<keyword evidence="2" id="KW-1185">Reference proteome</keyword>
<evidence type="ECO:0000313" key="1">
    <source>
        <dbReference type="EMBL" id="KJU81370.1"/>
    </source>
</evidence>